<dbReference type="PANTHER" id="PTHR13147:SF5">
    <property type="entry name" value="FOUR-JOINTED BOX PROTEIN 1"/>
    <property type="match status" value="1"/>
</dbReference>
<name>A0A3B4BN70_PYGNA</name>
<feature type="chain" id="PRO_5017458120" description="Four-jointed box kinase 1" evidence="1">
    <location>
        <begin position="20"/>
        <end position="365"/>
    </location>
</feature>
<dbReference type="GeneID" id="108442640"/>
<proteinExistence type="predicted"/>
<gene>
    <name evidence="2" type="primary">FJX1</name>
</gene>
<dbReference type="PANTHER" id="PTHR13147">
    <property type="entry name" value="FOUR-JOINTED BOX PROTEIN 1"/>
    <property type="match status" value="1"/>
</dbReference>
<evidence type="ECO:0000313" key="3">
    <source>
        <dbReference type="Proteomes" id="UP001501920"/>
    </source>
</evidence>
<protein>
    <recommendedName>
        <fullName evidence="4">Four-jointed box kinase 1</fullName>
    </recommendedName>
</protein>
<dbReference type="OrthoDB" id="10055077at2759"/>
<dbReference type="STRING" id="42514.ENSPNAP00000001212"/>
<evidence type="ECO:0000256" key="1">
    <source>
        <dbReference type="SAM" id="SignalP"/>
    </source>
</evidence>
<dbReference type="OMA" id="VEDDIFW"/>
<keyword evidence="1" id="KW-0732">Signal</keyword>
<dbReference type="Proteomes" id="UP001501920">
    <property type="component" value="Chromosome 25"/>
</dbReference>
<dbReference type="GO" id="GO:0007267">
    <property type="term" value="P:cell-cell signaling"/>
    <property type="evidence" value="ECO:0007669"/>
    <property type="project" value="TreeGrafter"/>
</dbReference>
<reference evidence="2" key="2">
    <citation type="submission" date="2025-08" db="UniProtKB">
        <authorList>
            <consortium name="Ensembl"/>
        </authorList>
    </citation>
    <scope>IDENTIFICATION</scope>
</reference>
<dbReference type="GO" id="GO:0005615">
    <property type="term" value="C:extracellular space"/>
    <property type="evidence" value="ECO:0007669"/>
    <property type="project" value="TreeGrafter"/>
</dbReference>
<reference evidence="2 3" key="1">
    <citation type="submission" date="2020-10" db="EMBL/GenBank/DDBJ databases">
        <title>Pygocentrus nattereri (red-bellied piranha) genome, fPygNat1, primary haplotype.</title>
        <authorList>
            <person name="Myers G."/>
            <person name="Meyer A."/>
            <person name="Karagic N."/>
            <person name="Pippel M."/>
            <person name="Winkler S."/>
            <person name="Tracey A."/>
            <person name="Wood J."/>
            <person name="Formenti G."/>
            <person name="Howe K."/>
            <person name="Fedrigo O."/>
            <person name="Jarvis E.D."/>
        </authorList>
    </citation>
    <scope>NUCLEOTIDE SEQUENCE [LARGE SCALE GENOMIC DNA]</scope>
</reference>
<evidence type="ECO:0008006" key="4">
    <source>
        <dbReference type="Google" id="ProtNLM"/>
    </source>
</evidence>
<dbReference type="AlphaFoldDB" id="A0A3B4BN70"/>
<dbReference type="Ensembl" id="ENSPNAT00000012554.2">
    <property type="protein sequence ID" value="ENSPNAP00000001212.1"/>
    <property type="gene ID" value="ENSPNAG00000008022.2"/>
</dbReference>
<evidence type="ECO:0000313" key="2">
    <source>
        <dbReference type="Ensembl" id="ENSPNAP00000001212.1"/>
    </source>
</evidence>
<dbReference type="GeneTree" id="ENSGT00390000016768"/>
<keyword evidence="3" id="KW-1185">Reference proteome</keyword>
<feature type="signal peptide" evidence="1">
    <location>
        <begin position="1"/>
        <end position="19"/>
    </location>
</feature>
<organism evidence="2 3">
    <name type="scientific">Pygocentrus nattereri</name>
    <name type="common">Red-bellied piranha</name>
    <dbReference type="NCBI Taxonomy" id="42514"/>
    <lineage>
        <taxon>Eukaryota</taxon>
        <taxon>Metazoa</taxon>
        <taxon>Chordata</taxon>
        <taxon>Craniata</taxon>
        <taxon>Vertebrata</taxon>
        <taxon>Euteleostomi</taxon>
        <taxon>Actinopterygii</taxon>
        <taxon>Neopterygii</taxon>
        <taxon>Teleostei</taxon>
        <taxon>Ostariophysi</taxon>
        <taxon>Characiformes</taxon>
        <taxon>Characoidei</taxon>
        <taxon>Pygocentrus</taxon>
    </lineage>
</organism>
<dbReference type="CTD" id="24147"/>
<accession>A0A3B4BN70</accession>
<dbReference type="InterPro" id="IPR024868">
    <property type="entry name" value="FJX1/FJ"/>
</dbReference>
<dbReference type="RefSeq" id="XP_017578269.1">
    <property type="nucleotide sequence ID" value="XM_017722780.2"/>
</dbReference>
<sequence length="365" mass="41237">MRTNSLSFFLALLMRASLCTPSPRASRTESASCSSSSFSTLDSSRVSTVEEAVRVQEQGGTTLRARFPAGFGAAVARRWSEWRERTGKARVVRLEAGCGRTTNRLATLEDGSRACVRYGVDQDQVLGETLCYYLSTMLGIPNVPPLVLTKPDPFSQQWSAVRDSIEALNWSSNAIVSLTQWVSNATRVSIPVQLLRKLGTGVHPAPLTLENMTSSDLRELKQWTDLIVFDYLTANFDRVASHLFNLQWDRRAMDRLTNNLLRTTKGQLVFIDNEAGLVHGYRVLDRWEHLHQTLLNSTCMFRESTVQRLTELTLCRSAAQRLRQVYQTREPLALELGFLSEAQMLTLQNRVDTLYRHFQQCGRVA</sequence>
<reference evidence="2" key="3">
    <citation type="submission" date="2025-09" db="UniProtKB">
        <authorList>
            <consortium name="Ensembl"/>
        </authorList>
    </citation>
    <scope>IDENTIFICATION</scope>
</reference>
<dbReference type="PRINTS" id="PR02072">
    <property type="entry name" value="4JOINTEDBOX1"/>
</dbReference>